<keyword evidence="2" id="KW-0863">Zinc-finger</keyword>
<evidence type="ECO:0000256" key="1">
    <source>
        <dbReference type="ARBA" id="ARBA00022723"/>
    </source>
</evidence>
<keyword evidence="1" id="KW-0479">Metal-binding</keyword>
<comment type="caution">
    <text evidence="6">The sequence shown here is derived from an EMBL/GenBank/DDBJ whole genome shotgun (WGS) entry which is preliminary data.</text>
</comment>
<dbReference type="InterPro" id="IPR036236">
    <property type="entry name" value="Znf_C2H2_sf"/>
</dbReference>
<feature type="compositionally biased region" description="Polar residues" evidence="4">
    <location>
        <begin position="199"/>
        <end position="222"/>
    </location>
</feature>
<evidence type="ECO:0000313" key="7">
    <source>
        <dbReference type="Proteomes" id="UP000821837"/>
    </source>
</evidence>
<dbReference type="GO" id="GO:0008270">
    <property type="term" value="F:zinc ion binding"/>
    <property type="evidence" value="ECO:0007669"/>
    <property type="project" value="UniProtKB-KW"/>
</dbReference>
<dbReference type="Proteomes" id="UP000821837">
    <property type="component" value="Unassembled WGS sequence"/>
</dbReference>
<evidence type="ECO:0000256" key="3">
    <source>
        <dbReference type="ARBA" id="ARBA00022833"/>
    </source>
</evidence>
<reference evidence="6" key="1">
    <citation type="journal article" date="2020" name="Cell">
        <title>Large-Scale Comparative Analyses of Tick Genomes Elucidate Their Genetic Diversity and Vector Capacities.</title>
        <authorList>
            <consortium name="Tick Genome and Microbiome Consortium (TIGMIC)"/>
            <person name="Jia N."/>
            <person name="Wang J."/>
            <person name="Shi W."/>
            <person name="Du L."/>
            <person name="Sun Y."/>
            <person name="Zhan W."/>
            <person name="Jiang J.F."/>
            <person name="Wang Q."/>
            <person name="Zhang B."/>
            <person name="Ji P."/>
            <person name="Bell-Sakyi L."/>
            <person name="Cui X.M."/>
            <person name="Yuan T.T."/>
            <person name="Jiang B.G."/>
            <person name="Yang W.F."/>
            <person name="Lam T.T."/>
            <person name="Chang Q.C."/>
            <person name="Ding S.J."/>
            <person name="Wang X.J."/>
            <person name="Zhu J.G."/>
            <person name="Ruan X.D."/>
            <person name="Zhao L."/>
            <person name="Wei J.T."/>
            <person name="Ye R.Z."/>
            <person name="Que T.C."/>
            <person name="Du C.H."/>
            <person name="Zhou Y.H."/>
            <person name="Cheng J.X."/>
            <person name="Dai P.F."/>
            <person name="Guo W.B."/>
            <person name="Han X.H."/>
            <person name="Huang E.J."/>
            <person name="Li L.F."/>
            <person name="Wei W."/>
            <person name="Gao Y.C."/>
            <person name="Liu J.Z."/>
            <person name="Shao H.Z."/>
            <person name="Wang X."/>
            <person name="Wang C.C."/>
            <person name="Yang T.C."/>
            <person name="Huo Q.B."/>
            <person name="Li W."/>
            <person name="Chen H.Y."/>
            <person name="Chen S.E."/>
            <person name="Zhou L.G."/>
            <person name="Ni X.B."/>
            <person name="Tian J.H."/>
            <person name="Sheng Y."/>
            <person name="Liu T."/>
            <person name="Pan Y.S."/>
            <person name="Xia L.Y."/>
            <person name="Li J."/>
            <person name="Zhao F."/>
            <person name="Cao W.C."/>
        </authorList>
    </citation>
    <scope>NUCLEOTIDE SEQUENCE</scope>
    <source>
        <strain evidence="6">Rsan-2018</strain>
    </source>
</reference>
<dbReference type="PROSITE" id="PS51800">
    <property type="entry name" value="ZF_CHHC_U11_48K"/>
    <property type="match status" value="1"/>
</dbReference>
<evidence type="ECO:0000313" key="6">
    <source>
        <dbReference type="EMBL" id="KAH7932338.1"/>
    </source>
</evidence>
<keyword evidence="7" id="KW-1185">Reference proteome</keyword>
<evidence type="ECO:0000259" key="5">
    <source>
        <dbReference type="PROSITE" id="PS51800"/>
    </source>
</evidence>
<gene>
    <name evidence="6" type="ORF">HPB52_024702</name>
</gene>
<accession>A0A9D4SN28</accession>
<sequence length="222" mass="24881">MSSFSDDQLGLVQCPYNPEHKVKRSRFDSHVSRCRRQVGRPCLRPCLFNPGHLVPSKATEFYRHLETCPDRSSTLPVPQSQEGVESEYVVPVASCASPFVHEPEEQWEVGAPTSSEPREPSVPPVFRQVHGLSSSERRAYYRSLFANQVDYAPPKQPKDKATCYNQSTYAVRAQAEDRKPRNAEPASPRTALDDINWPSCAQTAQAQSGHAPTRKSWAQTAL</sequence>
<dbReference type="EMBL" id="JABSTV010001600">
    <property type="protein sequence ID" value="KAH7932338.1"/>
    <property type="molecule type" value="Genomic_DNA"/>
</dbReference>
<dbReference type="SUPFAM" id="SSF57667">
    <property type="entry name" value="beta-beta-alpha zinc fingers"/>
    <property type="match status" value="1"/>
</dbReference>
<feature type="domain" description="CHHC U11-48K-type" evidence="5">
    <location>
        <begin position="11"/>
        <end position="38"/>
    </location>
</feature>
<evidence type="ECO:0000256" key="2">
    <source>
        <dbReference type="ARBA" id="ARBA00022771"/>
    </source>
</evidence>
<keyword evidence="3" id="KW-0862">Zinc</keyword>
<dbReference type="AlphaFoldDB" id="A0A9D4SN28"/>
<organism evidence="6 7">
    <name type="scientific">Rhipicephalus sanguineus</name>
    <name type="common">Brown dog tick</name>
    <name type="synonym">Ixodes sanguineus</name>
    <dbReference type="NCBI Taxonomy" id="34632"/>
    <lineage>
        <taxon>Eukaryota</taxon>
        <taxon>Metazoa</taxon>
        <taxon>Ecdysozoa</taxon>
        <taxon>Arthropoda</taxon>
        <taxon>Chelicerata</taxon>
        <taxon>Arachnida</taxon>
        <taxon>Acari</taxon>
        <taxon>Parasitiformes</taxon>
        <taxon>Ixodida</taxon>
        <taxon>Ixodoidea</taxon>
        <taxon>Ixodidae</taxon>
        <taxon>Rhipicephalinae</taxon>
        <taxon>Rhipicephalus</taxon>
        <taxon>Rhipicephalus</taxon>
    </lineage>
</organism>
<feature type="region of interest" description="Disordered" evidence="4">
    <location>
        <begin position="171"/>
        <end position="222"/>
    </location>
</feature>
<dbReference type="VEuPathDB" id="VectorBase:RSAN_040220"/>
<protein>
    <recommendedName>
        <fullName evidence="5">CHHC U11-48K-type domain-containing protein</fullName>
    </recommendedName>
</protein>
<dbReference type="InterPro" id="IPR022776">
    <property type="entry name" value="TRM13/UPF0224_CHHC_Znf_dom"/>
</dbReference>
<dbReference type="Pfam" id="PF05253">
    <property type="entry name" value="zf-U11-48K"/>
    <property type="match status" value="1"/>
</dbReference>
<reference evidence="6" key="2">
    <citation type="submission" date="2021-09" db="EMBL/GenBank/DDBJ databases">
        <authorList>
            <person name="Jia N."/>
            <person name="Wang J."/>
            <person name="Shi W."/>
            <person name="Du L."/>
            <person name="Sun Y."/>
            <person name="Zhan W."/>
            <person name="Jiang J."/>
            <person name="Wang Q."/>
            <person name="Zhang B."/>
            <person name="Ji P."/>
            <person name="Sakyi L.B."/>
            <person name="Cui X."/>
            <person name="Yuan T."/>
            <person name="Jiang B."/>
            <person name="Yang W."/>
            <person name="Lam T.T.-Y."/>
            <person name="Chang Q."/>
            <person name="Ding S."/>
            <person name="Wang X."/>
            <person name="Zhu J."/>
            <person name="Ruan X."/>
            <person name="Zhao L."/>
            <person name="Wei J."/>
            <person name="Que T."/>
            <person name="Du C."/>
            <person name="Cheng J."/>
            <person name="Dai P."/>
            <person name="Han X."/>
            <person name="Huang E."/>
            <person name="Gao Y."/>
            <person name="Liu J."/>
            <person name="Shao H."/>
            <person name="Ye R."/>
            <person name="Li L."/>
            <person name="Wei W."/>
            <person name="Wang X."/>
            <person name="Wang C."/>
            <person name="Huo Q."/>
            <person name="Li W."/>
            <person name="Guo W."/>
            <person name="Chen H."/>
            <person name="Chen S."/>
            <person name="Zhou L."/>
            <person name="Zhou L."/>
            <person name="Ni X."/>
            <person name="Tian J."/>
            <person name="Zhou Y."/>
            <person name="Sheng Y."/>
            <person name="Liu T."/>
            <person name="Pan Y."/>
            <person name="Xia L."/>
            <person name="Li J."/>
            <person name="Zhao F."/>
            <person name="Cao W."/>
        </authorList>
    </citation>
    <scope>NUCLEOTIDE SEQUENCE</scope>
    <source>
        <strain evidence="6">Rsan-2018</strain>
        <tissue evidence="6">Larvae</tissue>
    </source>
</reference>
<evidence type="ECO:0000256" key="4">
    <source>
        <dbReference type="SAM" id="MobiDB-lite"/>
    </source>
</evidence>
<name>A0A9D4SN28_RHISA</name>
<proteinExistence type="predicted"/>